<organism evidence="2 3">
    <name type="scientific">Cutaneotrichosporon spelunceum</name>
    <dbReference type="NCBI Taxonomy" id="1672016"/>
    <lineage>
        <taxon>Eukaryota</taxon>
        <taxon>Fungi</taxon>
        <taxon>Dikarya</taxon>
        <taxon>Basidiomycota</taxon>
        <taxon>Agaricomycotina</taxon>
        <taxon>Tremellomycetes</taxon>
        <taxon>Trichosporonales</taxon>
        <taxon>Trichosporonaceae</taxon>
        <taxon>Cutaneotrichosporon</taxon>
    </lineage>
</organism>
<evidence type="ECO:0000313" key="3">
    <source>
        <dbReference type="Proteomes" id="UP001222932"/>
    </source>
</evidence>
<reference evidence="2" key="1">
    <citation type="journal article" date="2023" name="BMC Genomics">
        <title>Chromosome-level genome assemblies of Cutaneotrichosporon spp. (Trichosporonales, Basidiomycota) reveal imbalanced evolution between nucleotide sequences and chromosome synteny.</title>
        <authorList>
            <person name="Kobayashi Y."/>
            <person name="Kayamori A."/>
            <person name="Aoki K."/>
            <person name="Shiwa Y."/>
            <person name="Matsutani M."/>
            <person name="Fujita N."/>
            <person name="Sugita T."/>
            <person name="Iwasaki W."/>
            <person name="Tanaka N."/>
            <person name="Takashima M."/>
        </authorList>
    </citation>
    <scope>NUCLEOTIDE SEQUENCE</scope>
    <source>
        <strain evidence="2">HIS016</strain>
    </source>
</reference>
<keyword evidence="3" id="KW-1185">Reference proteome</keyword>
<feature type="region of interest" description="Disordered" evidence="1">
    <location>
        <begin position="1"/>
        <end position="47"/>
    </location>
</feature>
<comment type="caution">
    <text evidence="2">The sequence shown here is derived from an EMBL/GenBank/DDBJ whole genome shotgun (WGS) entry which is preliminary data.</text>
</comment>
<proteinExistence type="predicted"/>
<gene>
    <name evidence="2" type="ORF">CspeluHIS016_0308070</name>
</gene>
<dbReference type="AlphaFoldDB" id="A0AAD3TUV7"/>
<reference evidence="2" key="2">
    <citation type="submission" date="2023-06" db="EMBL/GenBank/DDBJ databases">
        <authorList>
            <person name="Kobayashi Y."/>
            <person name="Kayamori A."/>
            <person name="Aoki K."/>
            <person name="Shiwa Y."/>
            <person name="Fujita N."/>
            <person name="Sugita T."/>
            <person name="Iwasaki W."/>
            <person name="Tanaka N."/>
            <person name="Takashima M."/>
        </authorList>
    </citation>
    <scope>NUCLEOTIDE SEQUENCE</scope>
    <source>
        <strain evidence="2">HIS016</strain>
    </source>
</reference>
<dbReference type="EMBL" id="BTCM01000003">
    <property type="protein sequence ID" value="GMK56967.1"/>
    <property type="molecule type" value="Genomic_DNA"/>
</dbReference>
<sequence>MTKAKDDDFSTIPQTINPASTTFTVAHESTPDPDTNPLATTGSGFGPTLEMDEFRGFEDMELTGLEGMTGHGESAEGQWDHLGYMDGAEGGDVAAASAAVAAAAAAVERKAKA</sequence>
<name>A0AAD3TUV7_9TREE</name>
<dbReference type="Proteomes" id="UP001222932">
    <property type="component" value="Unassembled WGS sequence"/>
</dbReference>
<evidence type="ECO:0000256" key="1">
    <source>
        <dbReference type="SAM" id="MobiDB-lite"/>
    </source>
</evidence>
<accession>A0AAD3TUV7</accession>
<protein>
    <submittedName>
        <fullName evidence="2">Uncharacterized protein</fullName>
    </submittedName>
</protein>
<feature type="compositionally biased region" description="Polar residues" evidence="1">
    <location>
        <begin position="11"/>
        <end position="24"/>
    </location>
</feature>
<evidence type="ECO:0000313" key="2">
    <source>
        <dbReference type="EMBL" id="GMK56967.1"/>
    </source>
</evidence>